<name>A0A7X1PML4_9PSED</name>
<proteinExistence type="predicted"/>
<feature type="region of interest" description="Disordered" evidence="1">
    <location>
        <begin position="214"/>
        <end position="237"/>
    </location>
</feature>
<dbReference type="EMBL" id="WHUV01000003">
    <property type="protein sequence ID" value="MQA55014.1"/>
    <property type="molecule type" value="Genomic_DNA"/>
</dbReference>
<dbReference type="GO" id="GO:0006788">
    <property type="term" value="P:heme oxidation"/>
    <property type="evidence" value="ECO:0007669"/>
    <property type="project" value="InterPro"/>
</dbReference>
<dbReference type="Pfam" id="PF01126">
    <property type="entry name" value="Heme_oxygenase"/>
    <property type="match status" value="1"/>
</dbReference>
<dbReference type="AlphaFoldDB" id="A0A7X1PML4"/>
<accession>A0A7X1PML4</accession>
<dbReference type="GO" id="GO:0004392">
    <property type="term" value="F:heme oxygenase (decyclizing) activity"/>
    <property type="evidence" value="ECO:0007669"/>
    <property type="project" value="InterPro"/>
</dbReference>
<organism evidence="2 3">
    <name type="scientific">Pseudomonas piscis</name>
    <dbReference type="NCBI Taxonomy" id="2614538"/>
    <lineage>
        <taxon>Bacteria</taxon>
        <taxon>Pseudomonadati</taxon>
        <taxon>Pseudomonadota</taxon>
        <taxon>Gammaproteobacteria</taxon>
        <taxon>Pseudomonadales</taxon>
        <taxon>Pseudomonadaceae</taxon>
        <taxon>Pseudomonas</taxon>
    </lineage>
</organism>
<evidence type="ECO:0000313" key="2">
    <source>
        <dbReference type="EMBL" id="MQA55014.1"/>
    </source>
</evidence>
<dbReference type="InterPro" id="IPR016084">
    <property type="entry name" value="Haem_Oase-like_multi-hlx"/>
</dbReference>
<sequence length="237" mass="26093">MPQPHQDTAASFLLQDLRAGTATLHVALEQRLPFFSEQLDAAWYQRLIQAYYGFYQPLEAALDQSGLIPAGYEPQLRRKTPALNGDLLALGLSQAEIDHLPRCPQLPRLGTPGACLGTLYVLEGATLGGQILRREMARRLALDAGNGGAFLDVYGALTGRRWKDFLDYLGRMPSHTSARQQVVDAAQSTFACFERWLDSREVLLCPPRIPRPSSSCWPTAPTNPSVPRARSSPMASC</sequence>
<dbReference type="Gene3D" id="1.20.910.10">
    <property type="entry name" value="Heme oxygenase-like"/>
    <property type="match status" value="1"/>
</dbReference>
<comment type="caution">
    <text evidence="2">The sequence shown here is derived from an EMBL/GenBank/DDBJ whole genome shotgun (WGS) entry which is preliminary data.</text>
</comment>
<evidence type="ECO:0000256" key="1">
    <source>
        <dbReference type="SAM" id="MobiDB-lite"/>
    </source>
</evidence>
<gene>
    <name evidence="2" type="ORF">GDH07_16975</name>
</gene>
<dbReference type="InterPro" id="IPR016053">
    <property type="entry name" value="Haem_Oase-like"/>
</dbReference>
<reference evidence="2 3" key="1">
    <citation type="submission" date="2019-10" db="EMBL/GenBank/DDBJ databases">
        <title>Pseudomonas dajingensis sp. nov., isolated from the profound head ulcers of farmed Murray cod (Maccullochella peelii peelii).</title>
        <authorList>
            <person name="Liu Y."/>
        </authorList>
    </citation>
    <scope>NUCLEOTIDE SEQUENCE [LARGE SCALE GENOMIC DNA]</scope>
    <source>
        <strain evidence="2 3">MC042</strain>
    </source>
</reference>
<dbReference type="CDD" id="cd19166">
    <property type="entry name" value="HemeO-bac"/>
    <property type="match status" value="1"/>
</dbReference>
<protein>
    <submittedName>
        <fullName evidence="2">Biliverdin-producing heme oxygenase</fullName>
    </submittedName>
</protein>
<dbReference type="SUPFAM" id="SSF48613">
    <property type="entry name" value="Heme oxygenase-like"/>
    <property type="match status" value="1"/>
</dbReference>
<dbReference type="Proteomes" id="UP000486534">
    <property type="component" value="Unassembled WGS sequence"/>
</dbReference>
<evidence type="ECO:0000313" key="3">
    <source>
        <dbReference type="Proteomes" id="UP000486534"/>
    </source>
</evidence>